<evidence type="ECO:0000259" key="1">
    <source>
        <dbReference type="Pfam" id="PF00534"/>
    </source>
</evidence>
<dbReference type="GO" id="GO:0016757">
    <property type="term" value="F:glycosyltransferase activity"/>
    <property type="evidence" value="ECO:0007669"/>
    <property type="project" value="InterPro"/>
</dbReference>
<evidence type="ECO:0000313" key="2">
    <source>
        <dbReference type="EMBL" id="RQH08628.1"/>
    </source>
</evidence>
<dbReference type="PANTHER" id="PTHR46401:SF8">
    <property type="entry name" value="BLL6006 PROTEIN"/>
    <property type="match status" value="1"/>
</dbReference>
<keyword evidence="2" id="KW-0808">Transferase</keyword>
<comment type="caution">
    <text evidence="2">The sequence shown here is derived from an EMBL/GenBank/DDBJ whole genome shotgun (WGS) entry which is preliminary data.</text>
</comment>
<name>A0A3N6MX92_9BURK</name>
<dbReference type="OrthoDB" id="9813211at2"/>
<dbReference type="SUPFAM" id="SSF53756">
    <property type="entry name" value="UDP-Glycosyltransferase/glycogen phosphorylase"/>
    <property type="match status" value="1"/>
</dbReference>
<keyword evidence="3" id="KW-1185">Reference proteome</keyword>
<gene>
    <name evidence="2" type="ORF">D1Y85_04885</name>
</gene>
<proteinExistence type="predicted"/>
<dbReference type="InterPro" id="IPR001296">
    <property type="entry name" value="Glyco_trans_1"/>
</dbReference>
<reference evidence="2 3" key="1">
    <citation type="submission" date="2018-11" db="EMBL/GenBank/DDBJ databases">
        <title>Paraburkholderia sp. DHOA04, isolated from soil.</title>
        <authorList>
            <person name="Gao Z.-H."/>
            <person name="Qiu L.-H."/>
            <person name="Fu J.-C."/>
        </authorList>
    </citation>
    <scope>NUCLEOTIDE SEQUENCE [LARGE SCALE GENOMIC DNA]</scope>
    <source>
        <strain evidence="2 3">DHOA04</strain>
    </source>
</reference>
<dbReference type="Proteomes" id="UP000272778">
    <property type="component" value="Unassembled WGS sequence"/>
</dbReference>
<feature type="domain" description="Glycosyl transferase family 1" evidence="1">
    <location>
        <begin position="197"/>
        <end position="355"/>
    </location>
</feature>
<dbReference type="PANTHER" id="PTHR46401">
    <property type="entry name" value="GLYCOSYLTRANSFERASE WBBK-RELATED"/>
    <property type="match status" value="1"/>
</dbReference>
<protein>
    <submittedName>
        <fullName evidence="2">Glycosyltransferase family 1 protein</fullName>
    </submittedName>
</protein>
<dbReference type="CDD" id="cd03809">
    <property type="entry name" value="GT4_MtfB-like"/>
    <property type="match status" value="1"/>
</dbReference>
<dbReference type="Pfam" id="PF00534">
    <property type="entry name" value="Glycos_transf_1"/>
    <property type="match status" value="1"/>
</dbReference>
<dbReference type="EMBL" id="RQIS01000003">
    <property type="protein sequence ID" value="RQH08628.1"/>
    <property type="molecule type" value="Genomic_DNA"/>
</dbReference>
<dbReference type="AlphaFoldDB" id="A0A3N6MX92"/>
<sequence>MAPDTRFILLTQAASHEELAALDRPNVERRMVIGAAQASSVRPRLRRIASRITPLIGGRLRRVLGRAGYLLNRNLKRRGAGTLLRDLEVDLLFCPFTAPTYYEPGIPTVCTIYDLQYKTYPEFFAPEDVAHRSQTFTDASRRATALAAISDYSRHSAITHGELDPSRIRTIHLRMAQRIAPESGQNTEVLNNLGLTRRQYLIYPANFWKHKNHEMLLTAFGMACADGRLSTDIKLVCTGAPGPRQEWLKSAAHGMNIGDRVIFPGYLPGAELSALISNCSGVVFPSLYEGFGLPVLEAMAAGVPVACSNTTSLPEVAADAAILFDPRIPSAMAAAMSSLVHDDALRARLVEAGRARVAEFSDSKRMADEYWTLFQDAMGQPRNENLLTGVHADGWLGDSLKVQTAPLAGVQKVELRFMAPDWLPQRTLTVQAFREGKPNGAPIKFKRGSETVISWPIKHDGDHFELRLTPTFVPQSCGLGGDQRELTVMLERCSILSGDSTRIELYPQKAMA</sequence>
<dbReference type="Gene3D" id="3.40.50.2000">
    <property type="entry name" value="Glycogen Phosphorylase B"/>
    <property type="match status" value="2"/>
</dbReference>
<organism evidence="2 3">
    <name type="scientific">Paraburkholderia dinghuensis</name>
    <dbReference type="NCBI Taxonomy" id="2305225"/>
    <lineage>
        <taxon>Bacteria</taxon>
        <taxon>Pseudomonadati</taxon>
        <taxon>Pseudomonadota</taxon>
        <taxon>Betaproteobacteria</taxon>
        <taxon>Burkholderiales</taxon>
        <taxon>Burkholderiaceae</taxon>
        <taxon>Paraburkholderia</taxon>
    </lineage>
</organism>
<evidence type="ECO:0000313" key="3">
    <source>
        <dbReference type="Proteomes" id="UP000272778"/>
    </source>
</evidence>
<accession>A0A3N6MX92</accession>